<reference evidence="1" key="1">
    <citation type="submission" date="2019-02" db="EMBL/GenBank/DDBJ databases">
        <authorList>
            <person name="Gruber-Vodicka R. H."/>
            <person name="Seah K. B. B."/>
        </authorList>
    </citation>
    <scope>NUCLEOTIDE SEQUENCE</scope>
    <source>
        <strain evidence="1">BECK_BY1</strain>
    </source>
</reference>
<organism evidence="1">
    <name type="scientific">Candidatus Kentrum sp. TUN</name>
    <dbReference type="NCBI Taxonomy" id="2126343"/>
    <lineage>
        <taxon>Bacteria</taxon>
        <taxon>Pseudomonadati</taxon>
        <taxon>Pseudomonadota</taxon>
        <taxon>Gammaproteobacteria</taxon>
        <taxon>Candidatus Kentrum</taxon>
    </lineage>
</organism>
<dbReference type="Gene3D" id="1.10.287.3980">
    <property type="match status" value="4"/>
</dbReference>
<sequence>MHREFLPGRKIFRCARNPLLLVQSIAQDLSLKRDDNFVFSCGCAALRLTWRSRNQRFPFRHSPVISTVGRDLMHREFLPGRKIFRCARNPLLLVQSIAQDLSLKRDDNFVFSCGCAALRLTWRSRNQRFPFRHSPVISTVGRDLMHREFLPGRKIFRCARNPLLLVQSIAQDLSLKRDDNFVFSCGCAALCLTWRSRNQRFPFRHSPVISTAGRDLMHREFLPGRKIFRCARNPLLLVQSIAQDLSLKRDDNFVFSCGCAALCLTWRSRNQRFPFRHSPVISTAGRDLMHREFLPGRKIFRCARNPLLLVQSIAQDLSLKRDDNFVFSCGCAALCLTWRSRNQRFPFVTPLSPRPQGEILWVWDSYQGTRFLAQGRIGICCDI</sequence>
<dbReference type="EMBL" id="CAADFX010000167">
    <property type="protein sequence ID" value="VFK62049.1"/>
    <property type="molecule type" value="Genomic_DNA"/>
</dbReference>
<dbReference type="AlphaFoldDB" id="A0A451A7P0"/>
<proteinExistence type="predicted"/>
<name>A0A451A7P0_9GAMM</name>
<protein>
    <submittedName>
        <fullName evidence="1">Uncharacterized protein</fullName>
    </submittedName>
</protein>
<evidence type="ECO:0000313" key="1">
    <source>
        <dbReference type="EMBL" id="VFK62049.1"/>
    </source>
</evidence>
<accession>A0A451A7P0</accession>
<gene>
    <name evidence="1" type="ORF">BECKTUN1418D_GA0071000_11675</name>
</gene>